<dbReference type="AlphaFoldDB" id="A0A834HH31"/>
<dbReference type="PANTHER" id="PTHR24209:SF31">
    <property type="entry name" value="PROTEIN DA1-LIKE ISOFORM X1"/>
    <property type="match status" value="1"/>
</dbReference>
<dbReference type="PANTHER" id="PTHR24209">
    <property type="entry name" value="PROTEIN DA1-RELATED 2"/>
    <property type="match status" value="1"/>
</dbReference>
<feature type="domain" description="Protein DA1-like" evidence="1">
    <location>
        <begin position="4"/>
        <end position="170"/>
    </location>
</feature>
<reference evidence="2" key="1">
    <citation type="submission" date="2019-11" db="EMBL/GenBank/DDBJ databases">
        <authorList>
            <person name="Liu Y."/>
            <person name="Hou J."/>
            <person name="Li T.-Q."/>
            <person name="Guan C.-H."/>
            <person name="Wu X."/>
            <person name="Wu H.-Z."/>
            <person name="Ling F."/>
            <person name="Zhang R."/>
            <person name="Shi X.-G."/>
            <person name="Ren J.-P."/>
            <person name="Chen E.-F."/>
            <person name="Sun J.-M."/>
        </authorList>
    </citation>
    <scope>NUCLEOTIDE SEQUENCE</scope>
    <source>
        <strain evidence="2">Adult_tree_wgs_1</strain>
        <tissue evidence="2">Leaves</tissue>
    </source>
</reference>
<accession>A0A834HH31</accession>
<dbReference type="OrthoDB" id="1637544at2759"/>
<keyword evidence="3" id="KW-1185">Reference proteome</keyword>
<gene>
    <name evidence="2" type="ORF">RHSIM_Rhsim01G0043400</name>
</gene>
<comment type="caution">
    <text evidence="2">The sequence shown here is derived from an EMBL/GenBank/DDBJ whole genome shotgun (WGS) entry which is preliminary data.</text>
</comment>
<evidence type="ECO:0000259" key="1">
    <source>
        <dbReference type="Pfam" id="PF12315"/>
    </source>
</evidence>
<evidence type="ECO:0000313" key="2">
    <source>
        <dbReference type="EMBL" id="KAF7153077.1"/>
    </source>
</evidence>
<dbReference type="InterPro" id="IPR022087">
    <property type="entry name" value="DA1-like_dom"/>
</dbReference>
<protein>
    <recommendedName>
        <fullName evidence="1">Protein DA1-like domain-containing protein</fullName>
    </recommendedName>
</protein>
<dbReference type="EMBL" id="WJXA01000001">
    <property type="protein sequence ID" value="KAF7153077.1"/>
    <property type="molecule type" value="Genomic_DNA"/>
</dbReference>
<evidence type="ECO:0000313" key="3">
    <source>
        <dbReference type="Proteomes" id="UP000626092"/>
    </source>
</evidence>
<dbReference type="GO" id="GO:0043130">
    <property type="term" value="F:ubiquitin binding"/>
    <property type="evidence" value="ECO:0007669"/>
    <property type="project" value="TreeGrafter"/>
</dbReference>
<dbReference type="InterPro" id="IPR045218">
    <property type="entry name" value="DA1-like"/>
</dbReference>
<proteinExistence type="predicted"/>
<dbReference type="Pfam" id="PF12315">
    <property type="entry name" value="DA1-like"/>
    <property type="match status" value="1"/>
</dbReference>
<sequence>MDQFKSPYTQGLTLFNDKATIKIVKRCVRRGAVLEVETEKKKAKRDKVVAILLLFGFPKPIIGATLAHEMGHALIRQQGWPFILGRKVEEGICEAIAYEWLKYTVPNCDPSYTQREAAIASYNQKGAEIARRVRIEEMSIIERGEHAAEFREAHRAIKKYGLKRTLKHVGRSRSIPE</sequence>
<organism evidence="2 3">
    <name type="scientific">Rhododendron simsii</name>
    <name type="common">Sims's rhododendron</name>
    <dbReference type="NCBI Taxonomy" id="118357"/>
    <lineage>
        <taxon>Eukaryota</taxon>
        <taxon>Viridiplantae</taxon>
        <taxon>Streptophyta</taxon>
        <taxon>Embryophyta</taxon>
        <taxon>Tracheophyta</taxon>
        <taxon>Spermatophyta</taxon>
        <taxon>Magnoliopsida</taxon>
        <taxon>eudicotyledons</taxon>
        <taxon>Gunneridae</taxon>
        <taxon>Pentapetalae</taxon>
        <taxon>asterids</taxon>
        <taxon>Ericales</taxon>
        <taxon>Ericaceae</taxon>
        <taxon>Ericoideae</taxon>
        <taxon>Rhodoreae</taxon>
        <taxon>Rhododendron</taxon>
    </lineage>
</organism>
<dbReference type="Proteomes" id="UP000626092">
    <property type="component" value="Unassembled WGS sequence"/>
</dbReference>
<name>A0A834HH31_RHOSS</name>